<feature type="transmembrane region" description="Helical" evidence="1">
    <location>
        <begin position="52"/>
        <end position="74"/>
    </location>
</feature>
<feature type="transmembrane region" description="Helical" evidence="1">
    <location>
        <begin position="377"/>
        <end position="397"/>
    </location>
</feature>
<sequence length="409" mass="43677">MTSSTSPAGVSGVLRDNSPDPERVTYLELFFDLVFVFAITQISAVLTVEPTFLALAQGLIICLAVWWVWVYTAWATNWLNPETRSVLRLLLALTAIGLVISESIPSAFGHRAHLFVAAYLAYGTLRTVGVIAATRTAAPTVAAGQWRILAWSIGSGALWTAGAAQHRETWRVACWGLAIATEYAGPAALFWLPGLGRSSWGAWRIRGGHFSERSALFVIIVLGESILVIGNALDTDQLTRPVVLAAAVSFIGAALLWFLYFAHGQARGRDFLAGRISTGPVARLSYTYLHGALIVGLVATIHGSELALHRPMELATTPDSVLVLLGPALYLGGLVAFKSSIGVRVGQIPAHLLGIASLTALFGLSALHAVSATLLELATGAMATMLLIAICDEILYLRRTRTEPITVGR</sequence>
<feature type="transmembrane region" description="Helical" evidence="1">
    <location>
        <begin position="146"/>
        <end position="164"/>
    </location>
</feature>
<dbReference type="PANTHER" id="PTHR36840">
    <property type="entry name" value="BLL5714 PROTEIN"/>
    <property type="match status" value="1"/>
</dbReference>
<organism evidence="2 3">
    <name type="scientific">Kribbella koreensis</name>
    <dbReference type="NCBI Taxonomy" id="57909"/>
    <lineage>
        <taxon>Bacteria</taxon>
        <taxon>Bacillati</taxon>
        <taxon>Actinomycetota</taxon>
        <taxon>Actinomycetes</taxon>
        <taxon>Propionibacteriales</taxon>
        <taxon>Kribbellaceae</taxon>
        <taxon>Kribbella</taxon>
    </lineage>
</organism>
<accession>A0ABP4AL76</accession>
<dbReference type="PANTHER" id="PTHR36840:SF1">
    <property type="entry name" value="BLL5714 PROTEIN"/>
    <property type="match status" value="1"/>
</dbReference>
<gene>
    <name evidence="2" type="ORF">GCM10009554_27160</name>
</gene>
<feature type="transmembrane region" description="Helical" evidence="1">
    <location>
        <begin position="170"/>
        <end position="193"/>
    </location>
</feature>
<dbReference type="Pfam" id="PF06772">
    <property type="entry name" value="LtrA"/>
    <property type="match status" value="1"/>
</dbReference>
<keyword evidence="1" id="KW-0472">Membrane</keyword>
<keyword evidence="1" id="KW-1133">Transmembrane helix</keyword>
<comment type="caution">
    <text evidence="2">The sequence shown here is derived from an EMBL/GenBank/DDBJ whole genome shotgun (WGS) entry which is preliminary data.</text>
</comment>
<feature type="transmembrane region" description="Helical" evidence="1">
    <location>
        <begin position="114"/>
        <end position="134"/>
    </location>
</feature>
<keyword evidence="3" id="KW-1185">Reference proteome</keyword>
<keyword evidence="1" id="KW-0812">Transmembrane</keyword>
<feature type="transmembrane region" description="Helical" evidence="1">
    <location>
        <begin position="281"/>
        <end position="301"/>
    </location>
</feature>
<dbReference type="RefSeq" id="WP_343968633.1">
    <property type="nucleotide sequence ID" value="NZ_BAAAHK010000006.1"/>
</dbReference>
<feature type="transmembrane region" description="Helical" evidence="1">
    <location>
        <begin position="349"/>
        <end position="371"/>
    </location>
</feature>
<evidence type="ECO:0000256" key="1">
    <source>
        <dbReference type="SAM" id="Phobius"/>
    </source>
</evidence>
<reference evidence="3" key="1">
    <citation type="journal article" date="2019" name="Int. J. Syst. Evol. Microbiol.">
        <title>The Global Catalogue of Microorganisms (GCM) 10K type strain sequencing project: providing services to taxonomists for standard genome sequencing and annotation.</title>
        <authorList>
            <consortium name="The Broad Institute Genomics Platform"/>
            <consortium name="The Broad Institute Genome Sequencing Center for Infectious Disease"/>
            <person name="Wu L."/>
            <person name="Ma J."/>
        </authorList>
    </citation>
    <scope>NUCLEOTIDE SEQUENCE [LARGE SCALE GENOMIC DNA]</scope>
    <source>
        <strain evidence="3">JCM 10977</strain>
    </source>
</reference>
<name>A0ABP4AL76_9ACTN</name>
<dbReference type="InterPro" id="IPR010640">
    <property type="entry name" value="Low_temperature_requirement_A"/>
</dbReference>
<dbReference type="EMBL" id="BAAAHK010000006">
    <property type="protein sequence ID" value="GAA0938279.1"/>
    <property type="molecule type" value="Genomic_DNA"/>
</dbReference>
<protein>
    <submittedName>
        <fullName evidence="2">Low temperature requirement protein A</fullName>
    </submittedName>
</protein>
<feature type="transmembrane region" description="Helical" evidence="1">
    <location>
        <begin position="239"/>
        <end position="260"/>
    </location>
</feature>
<feature type="transmembrane region" description="Helical" evidence="1">
    <location>
        <begin position="214"/>
        <end position="233"/>
    </location>
</feature>
<feature type="transmembrane region" description="Helical" evidence="1">
    <location>
        <begin position="86"/>
        <end position="108"/>
    </location>
</feature>
<evidence type="ECO:0000313" key="2">
    <source>
        <dbReference type="EMBL" id="GAA0938279.1"/>
    </source>
</evidence>
<feature type="transmembrane region" description="Helical" evidence="1">
    <location>
        <begin position="321"/>
        <end position="337"/>
    </location>
</feature>
<feature type="transmembrane region" description="Helical" evidence="1">
    <location>
        <begin position="24"/>
        <end position="46"/>
    </location>
</feature>
<evidence type="ECO:0000313" key="3">
    <source>
        <dbReference type="Proteomes" id="UP001500542"/>
    </source>
</evidence>
<proteinExistence type="predicted"/>
<dbReference type="Proteomes" id="UP001500542">
    <property type="component" value="Unassembled WGS sequence"/>
</dbReference>